<accession>A0A2P1N2S6</accession>
<evidence type="ECO:0000313" key="3">
    <source>
        <dbReference type="Proteomes" id="UP000241327"/>
    </source>
</evidence>
<sequence>MAGLPPPPPAILCPPTHERFAMTNVFTLDALRDETKKKYAPVLIGISDDLIVELKPLLKLGQKTREKVIEAVKDMEDLPEIDEDDEDAEELADEYSELICDVVAKVFRLIATHPKKLIAALNEESDPQIRAELYAAVLRTWMRETQLGESRVLAGLIDKFGGAILADLLQYYRVDLRDLFSEEDPISPRFVLALVLCLPKDGAFYAERRGGQQYRGWDEDRYGLADIYDAIQAGNHILMLANRDPNKPKPQAPKPYPRPEDTEKKTAAPKPGSFAAMVVAAKKATRERKERESA</sequence>
<name>A0A2P1N2S6_9CAUD</name>
<gene>
    <name evidence="2" type="primary">28</name>
    <name evidence="2" type="ORF">SEA_SUPERAWESOME_28</name>
</gene>
<organism evidence="2 3">
    <name type="scientific">Mycobacterium phage SuperAwesome</name>
    <dbReference type="NCBI Taxonomy" id="2126817"/>
    <lineage>
        <taxon>Viruses</taxon>
        <taxon>Duplodnaviria</taxon>
        <taxon>Heunggongvirae</taxon>
        <taxon>Uroviricota</taxon>
        <taxon>Caudoviricetes</taxon>
        <taxon>Gladiatorvirus</taxon>
        <taxon>Gladiatorvirus ericB</taxon>
    </lineage>
</organism>
<feature type="compositionally biased region" description="Basic and acidic residues" evidence="1">
    <location>
        <begin position="257"/>
        <end position="266"/>
    </location>
</feature>
<evidence type="ECO:0000313" key="2">
    <source>
        <dbReference type="EMBL" id="AVP42151.1"/>
    </source>
</evidence>
<protein>
    <submittedName>
        <fullName evidence="2">Tail assembly chaperone</fullName>
    </submittedName>
</protein>
<dbReference type="EMBL" id="MH020240">
    <property type="protein sequence ID" value="AVP42151.1"/>
    <property type="molecule type" value="Genomic_DNA"/>
</dbReference>
<proteinExistence type="predicted"/>
<dbReference type="InterPro" id="IPR020132">
    <property type="entry name" value="Gp24/Gp25"/>
</dbReference>
<feature type="region of interest" description="Disordered" evidence="1">
    <location>
        <begin position="241"/>
        <end position="273"/>
    </location>
</feature>
<reference evidence="2 3" key="1">
    <citation type="submission" date="2018-03" db="EMBL/GenBank/DDBJ databases">
        <authorList>
            <person name="Bollivar B.D."/>
            <person name="Caliva C.M."/>
            <person name="Canter J.A."/>
            <person name="Champney C.A."/>
            <person name="Czaja L.M."/>
            <person name="Gibson A.J."/>
            <person name="Lancaster N.T."/>
            <person name="Miller B.M."/>
            <person name="Murphy J.P."/>
            <person name="Thompson S."/>
            <person name="Zimmer Z.J."/>
            <person name="Bollivar D.W."/>
            <person name="Bowman C.A."/>
            <person name="Russell D.A."/>
            <person name="Pope W.H."/>
            <person name="Jacobs-Sera D."/>
            <person name="Hatfull G.F."/>
        </authorList>
    </citation>
    <scope>NUCLEOTIDE SEQUENCE [LARGE SCALE GENOMIC DNA]</scope>
</reference>
<dbReference type="Pfam" id="PF17388">
    <property type="entry name" value="GP24_25"/>
    <property type="match status" value="1"/>
</dbReference>
<evidence type="ECO:0000256" key="1">
    <source>
        <dbReference type="SAM" id="MobiDB-lite"/>
    </source>
</evidence>
<dbReference type="Proteomes" id="UP000241327">
    <property type="component" value="Genome"/>
</dbReference>